<dbReference type="PROSITE" id="PS00455">
    <property type="entry name" value="AMP_BINDING"/>
    <property type="match status" value="1"/>
</dbReference>
<keyword evidence="2" id="KW-0067">ATP-binding</keyword>
<dbReference type="Proteomes" id="UP000275394">
    <property type="component" value="Unassembled WGS sequence"/>
</dbReference>
<organism evidence="4 5">
    <name type="scientific">Sinobacterium caligoides</name>
    <dbReference type="NCBI Taxonomy" id="933926"/>
    <lineage>
        <taxon>Bacteria</taxon>
        <taxon>Pseudomonadati</taxon>
        <taxon>Pseudomonadota</taxon>
        <taxon>Gammaproteobacteria</taxon>
        <taxon>Cellvibrionales</taxon>
        <taxon>Spongiibacteraceae</taxon>
        <taxon>Sinobacterium</taxon>
    </lineage>
</organism>
<dbReference type="PANTHER" id="PTHR43272:SF33">
    <property type="entry name" value="AMP-BINDING DOMAIN-CONTAINING PROTEIN-RELATED"/>
    <property type="match status" value="1"/>
</dbReference>
<keyword evidence="1" id="KW-0547">Nucleotide-binding</keyword>
<dbReference type="InterPro" id="IPR000873">
    <property type="entry name" value="AMP-dep_synth/lig_dom"/>
</dbReference>
<dbReference type="Pfam" id="PF00501">
    <property type="entry name" value="AMP-binding"/>
    <property type="match status" value="1"/>
</dbReference>
<proteinExistence type="predicted"/>
<dbReference type="OrthoDB" id="9803968at2"/>
<dbReference type="AlphaFoldDB" id="A0A3N2DZ93"/>
<protein>
    <submittedName>
        <fullName evidence="4">Long-chain acyl-CoA synthetase</fullName>
    </submittedName>
</protein>
<dbReference type="InterPro" id="IPR020845">
    <property type="entry name" value="AMP-binding_CS"/>
</dbReference>
<evidence type="ECO:0000256" key="2">
    <source>
        <dbReference type="ARBA" id="ARBA00022840"/>
    </source>
</evidence>
<name>A0A3N2DZ93_9GAMM</name>
<dbReference type="GO" id="GO:0004467">
    <property type="term" value="F:long-chain fatty acid-CoA ligase activity"/>
    <property type="evidence" value="ECO:0007669"/>
    <property type="project" value="TreeGrafter"/>
</dbReference>
<feature type="domain" description="AMP-dependent synthetase/ligase" evidence="3">
    <location>
        <begin position="16"/>
        <end position="417"/>
    </location>
</feature>
<dbReference type="SUPFAM" id="SSF56801">
    <property type="entry name" value="Acetyl-CoA synthetase-like"/>
    <property type="match status" value="1"/>
</dbReference>
<comment type="caution">
    <text evidence="4">The sequence shown here is derived from an EMBL/GenBank/DDBJ whole genome shotgun (WGS) entry which is preliminary data.</text>
</comment>
<evidence type="ECO:0000313" key="5">
    <source>
        <dbReference type="Proteomes" id="UP000275394"/>
    </source>
</evidence>
<evidence type="ECO:0000259" key="3">
    <source>
        <dbReference type="Pfam" id="PF00501"/>
    </source>
</evidence>
<accession>A0A3N2DZ93</accession>
<evidence type="ECO:0000313" key="4">
    <source>
        <dbReference type="EMBL" id="ROS04779.1"/>
    </source>
</evidence>
<dbReference type="GO" id="GO:0016020">
    <property type="term" value="C:membrane"/>
    <property type="evidence" value="ECO:0007669"/>
    <property type="project" value="TreeGrafter"/>
</dbReference>
<evidence type="ECO:0000256" key="1">
    <source>
        <dbReference type="ARBA" id="ARBA00022741"/>
    </source>
</evidence>
<sequence>MLDHLVHIYRQKMLSDPNHIAQSEGDEHWTWQQIQQQVDAIAIALLETEVAIQENIGIFSDNCAQWTWIDLASQAIRAVPVPIYATSTEQQLAYVINDAQIRILFTGNKQQHQSALKIRSQCPSLEYIISIEDLEITDDEHSSTLNAFSTAHHEDIYHEALSARISSADLNDIITLIYTSGTTGEPKGVILDYQNIAAAIEMHQQRIIIDTNDVSLCFLPLSHIFERAWSWYALANGCRVAYCRNPARVMQALTRVKPTVMCAVPRLYEKIYTQIMSQADSASALKKIVFNLAYKIADARFNRQQNKKSPGFFLNIVHRLADKLVFNNIRQALGGNMRILPCGGAALDADINRFFQLSGLNIVSGFGMTETCATVCCRDEISMPLNSCGTALPGVELKLGKDNELLVKAPTVMRGYYNKPEATAATIIDGWLHTGDAAEIIDGCIIITERLKDLMKTSNGKYVAPQHVEGKLVKEQLIEQITIIGDDRQYVSALIVPAFEHLETLATQKGIEYKNRLDLIANSEVIQHFKERIDKVQKELANHEKIKKFTLLAEEFTIAKNELTPTFKVKRKIVLEKFKHEINAMYQNVKNKASRH</sequence>
<dbReference type="CDD" id="cd05907">
    <property type="entry name" value="VL_LC_FACS_like"/>
    <property type="match status" value="1"/>
</dbReference>
<dbReference type="Pfam" id="PF23562">
    <property type="entry name" value="AMP-binding_C_3"/>
    <property type="match status" value="1"/>
</dbReference>
<dbReference type="PANTHER" id="PTHR43272">
    <property type="entry name" value="LONG-CHAIN-FATTY-ACID--COA LIGASE"/>
    <property type="match status" value="1"/>
</dbReference>
<dbReference type="Gene3D" id="3.40.50.12780">
    <property type="entry name" value="N-terminal domain of ligase-like"/>
    <property type="match status" value="1"/>
</dbReference>
<dbReference type="GO" id="GO:0005524">
    <property type="term" value="F:ATP binding"/>
    <property type="evidence" value="ECO:0007669"/>
    <property type="project" value="UniProtKB-KW"/>
</dbReference>
<gene>
    <name evidence="4" type="ORF">EDC56_0292</name>
</gene>
<dbReference type="InterPro" id="IPR042099">
    <property type="entry name" value="ANL_N_sf"/>
</dbReference>
<dbReference type="EMBL" id="RKHR01000003">
    <property type="protein sequence ID" value="ROS04779.1"/>
    <property type="molecule type" value="Genomic_DNA"/>
</dbReference>
<keyword evidence="5" id="KW-1185">Reference proteome</keyword>
<dbReference type="RefSeq" id="WP_123710752.1">
    <property type="nucleotide sequence ID" value="NZ_RKHR01000003.1"/>
</dbReference>
<reference evidence="4 5" key="1">
    <citation type="submission" date="2018-11" db="EMBL/GenBank/DDBJ databases">
        <title>Genomic Encyclopedia of Type Strains, Phase IV (KMG-IV): sequencing the most valuable type-strain genomes for metagenomic binning, comparative biology and taxonomic classification.</title>
        <authorList>
            <person name="Goeker M."/>
        </authorList>
    </citation>
    <scope>NUCLEOTIDE SEQUENCE [LARGE SCALE GENOMIC DNA]</scope>
    <source>
        <strain evidence="4 5">DSM 100316</strain>
    </source>
</reference>